<comment type="caution">
    <text evidence="1">The sequence shown here is derived from an EMBL/GenBank/DDBJ whole genome shotgun (WGS) entry which is preliminary data.</text>
</comment>
<organism evidence="1 2">
    <name type="scientific">Dallia pectoralis</name>
    <name type="common">Alaska blackfish</name>
    <dbReference type="NCBI Taxonomy" id="75939"/>
    <lineage>
        <taxon>Eukaryota</taxon>
        <taxon>Metazoa</taxon>
        <taxon>Chordata</taxon>
        <taxon>Craniata</taxon>
        <taxon>Vertebrata</taxon>
        <taxon>Euteleostomi</taxon>
        <taxon>Actinopterygii</taxon>
        <taxon>Neopterygii</taxon>
        <taxon>Teleostei</taxon>
        <taxon>Protacanthopterygii</taxon>
        <taxon>Esociformes</taxon>
        <taxon>Umbridae</taxon>
        <taxon>Dallia</taxon>
    </lineage>
</organism>
<gene>
    <name evidence="1" type="ORF">DPEC_G00294040</name>
</gene>
<sequence length="67" mass="7866">MMMMRRLSSQSTLLSPSRPLLRPLLGMFATKQQQNDRERGREKEGLEIEDKPQHYSSQGLRIHHSVF</sequence>
<evidence type="ECO:0000313" key="1">
    <source>
        <dbReference type="EMBL" id="KAJ7991128.1"/>
    </source>
</evidence>
<keyword evidence="2" id="KW-1185">Reference proteome</keyword>
<reference evidence="1" key="1">
    <citation type="submission" date="2021-05" db="EMBL/GenBank/DDBJ databases">
        <authorList>
            <person name="Pan Q."/>
            <person name="Jouanno E."/>
            <person name="Zahm M."/>
            <person name="Klopp C."/>
            <person name="Cabau C."/>
            <person name="Louis A."/>
            <person name="Berthelot C."/>
            <person name="Parey E."/>
            <person name="Roest Crollius H."/>
            <person name="Montfort J."/>
            <person name="Robinson-Rechavi M."/>
            <person name="Bouchez O."/>
            <person name="Lampietro C."/>
            <person name="Lopez Roques C."/>
            <person name="Donnadieu C."/>
            <person name="Postlethwait J."/>
            <person name="Bobe J."/>
            <person name="Dillon D."/>
            <person name="Chandos A."/>
            <person name="von Hippel F."/>
            <person name="Guiguen Y."/>
        </authorList>
    </citation>
    <scope>NUCLEOTIDE SEQUENCE</scope>
    <source>
        <strain evidence="1">YG-Jan2019</strain>
    </source>
</reference>
<dbReference type="Proteomes" id="UP001157502">
    <property type="component" value="Chromosome 27"/>
</dbReference>
<protein>
    <submittedName>
        <fullName evidence="1">Uncharacterized protein</fullName>
    </submittedName>
</protein>
<name>A0ACC2FIL3_DALPE</name>
<dbReference type="EMBL" id="CM055754">
    <property type="protein sequence ID" value="KAJ7991128.1"/>
    <property type="molecule type" value="Genomic_DNA"/>
</dbReference>
<evidence type="ECO:0000313" key="2">
    <source>
        <dbReference type="Proteomes" id="UP001157502"/>
    </source>
</evidence>
<accession>A0ACC2FIL3</accession>
<proteinExistence type="predicted"/>